<sequence>MTLFNILPAFVFLALVSADVSTRSLVKCQTYLGISSVANPKTTSKVLTIPWYAFKITTYTPVTTVTVTTPAVSTEFTSTVITVTPTTTVPAPAGFIPVRTSLPGALKRREAQLENRGSQLTATVKNGKLVCSPPVYPNSVECKGLVAVITTLTITKTSRTTSTAFANAQVYTSTTTIIATNTVQAPQETFYAACGPDNLATSYNGSPINFARKVAGGNDVGFSQIFNADGYTCCVNCLMTPGCFGAARVTNGDCFTFILANTGQCSQSDAGNQLKVGAGGLADDAVVVSNGPCGAFSIVETS</sequence>
<reference evidence="1" key="1">
    <citation type="submission" date="2022-11" db="EMBL/GenBank/DDBJ databases">
        <title>Genome Sequence of Boeremia exigua.</title>
        <authorList>
            <person name="Buettner E."/>
        </authorList>
    </citation>
    <scope>NUCLEOTIDE SEQUENCE</scope>
    <source>
        <strain evidence="1">CU02</strain>
    </source>
</reference>
<dbReference type="EMBL" id="JAPHNI010000227">
    <property type="protein sequence ID" value="KAJ8113862.1"/>
    <property type="molecule type" value="Genomic_DNA"/>
</dbReference>
<gene>
    <name evidence="1" type="ORF">OPT61_g4119</name>
</gene>
<name>A0ACC2IFJ1_9PLEO</name>
<dbReference type="Proteomes" id="UP001153331">
    <property type="component" value="Unassembled WGS sequence"/>
</dbReference>
<evidence type="ECO:0000313" key="2">
    <source>
        <dbReference type="Proteomes" id="UP001153331"/>
    </source>
</evidence>
<keyword evidence="2" id="KW-1185">Reference proteome</keyword>
<proteinExistence type="predicted"/>
<comment type="caution">
    <text evidence="1">The sequence shown here is derived from an EMBL/GenBank/DDBJ whole genome shotgun (WGS) entry which is preliminary data.</text>
</comment>
<evidence type="ECO:0000313" key="1">
    <source>
        <dbReference type="EMBL" id="KAJ8113862.1"/>
    </source>
</evidence>
<protein>
    <submittedName>
        <fullName evidence="1">Uncharacterized protein</fullName>
    </submittedName>
</protein>
<accession>A0ACC2IFJ1</accession>
<organism evidence="1 2">
    <name type="scientific">Boeremia exigua</name>
    <dbReference type="NCBI Taxonomy" id="749465"/>
    <lineage>
        <taxon>Eukaryota</taxon>
        <taxon>Fungi</taxon>
        <taxon>Dikarya</taxon>
        <taxon>Ascomycota</taxon>
        <taxon>Pezizomycotina</taxon>
        <taxon>Dothideomycetes</taxon>
        <taxon>Pleosporomycetidae</taxon>
        <taxon>Pleosporales</taxon>
        <taxon>Pleosporineae</taxon>
        <taxon>Didymellaceae</taxon>
        <taxon>Boeremia</taxon>
    </lineage>
</organism>